<keyword evidence="14" id="KW-1185">Reference proteome</keyword>
<evidence type="ECO:0000256" key="4">
    <source>
        <dbReference type="ARBA" id="ARBA00022989"/>
    </source>
</evidence>
<dbReference type="GO" id="GO:0016020">
    <property type="term" value="C:membrane"/>
    <property type="evidence" value="ECO:0007669"/>
    <property type="project" value="UniProtKB-SubCell"/>
</dbReference>
<comment type="caution">
    <text evidence="13">The sequence shown here is derived from an EMBL/GenBank/DDBJ whole genome shotgun (WGS) entry which is preliminary data.</text>
</comment>
<reference evidence="13" key="1">
    <citation type="submission" date="2023-06" db="EMBL/GenBank/DDBJ databases">
        <title>Reference genome for the Northern bat (Eptesicus nilssonii), a most northern bat species.</title>
        <authorList>
            <person name="Laine V.N."/>
            <person name="Pulliainen A.T."/>
            <person name="Lilley T.M."/>
        </authorList>
    </citation>
    <scope>NUCLEOTIDE SEQUENCE</scope>
    <source>
        <strain evidence="13">BLF_Eptnil</strain>
        <tissue evidence="13">Kidney</tissue>
    </source>
</reference>
<evidence type="ECO:0000256" key="5">
    <source>
        <dbReference type="ARBA" id="ARBA00023136"/>
    </source>
</evidence>
<sequence>MPTGHREALSGWERVRDVVRAGQRVLGPWGETEGRGLADGPHRFSSLPAYLPARVRLAGADQAFFLREAQQDVTGNASLRARVEPFFVFRARSAPAVNASYGPFSAARPVPRELLLPAPAVPAPDGFPLNWRLRAHVLGGSIYANRPKVQTLFYVTGMDWGAGGPADGLPCVKMFAFPEAREVAASCRLRGAPGLCVAELELLPEWFSSGLDLEPAEEIPAQLGGTAMELFFSLFPADPAGRCPLEDEGKWANHIHAGPGAPPPAPPARQRIGSVVVYPTQDDLRWSPRSLDRNVVLSVPLNLIRQGDTATFLVSLASGAEAEHFTLRIKAAAGVKIVAVRVSSEEQWAVQEEIDNSGAQATATLTCAGPRLGPQGRVNGSLSEILQVDLGVDNSSDLAGAQPVTWQVEYPAEDAASELVVSEIFVSQTSFVGIVPLAMDTEILNTAILTGTAVSVPVRVVAVQEDGSVVAVAEALECRSADEDVVKVSERCDAVFVNGKEMRGRVDTPVSFTHQHFTAQLELTVWAPRLPLQIEVSDTELSQVKGWRVPVAPNRRPTRESEDEEDEERRGRGCSLQYQHALVRVLTQFVAEAPDPGRLSHLLGPDWQLDVTDLVLDFLKVEEPRVAQLQGGRTLAGREPGITSVQVLSPLSDSILAEKTVTVLEDRVAIADLGVQLVAGLSLSLQPHPADRRAIVSTVTAQDVLQAPGQEAIVSSWILFSDGAVTPLDIYDPQDFSVSLSSLDEMVASVRPSPQPQWPAVAAEGEGQGPLVKLELLISEPCQKSKRKSVLDRGQGQRQGQVRPPRRPGPRRHQRHRGREPGVPGPAEQLHPARGRPGEGGPRAAPPRRPLRPRPRGQRQPSATPPPPWPLGRKDTKRPQGGGGPPDASTSFPAQGRSQGPHPAAAAT</sequence>
<keyword evidence="4" id="KW-1133">Transmembrane helix</keyword>
<gene>
    <name evidence="13" type="ORF">QTO34_011804</name>
</gene>
<evidence type="ECO:0000256" key="3">
    <source>
        <dbReference type="ARBA" id="ARBA00022692"/>
    </source>
</evidence>
<comment type="subcellular location">
    <subcellularLocation>
        <location evidence="1">Membrane</location>
        <topology evidence="1">Single-pass type I membrane protein</topology>
    </subcellularLocation>
</comment>
<dbReference type="Pfam" id="PF16070">
    <property type="entry name" value="Ig_TMEM132_4th"/>
    <property type="match status" value="1"/>
</dbReference>
<evidence type="ECO:0000313" key="13">
    <source>
        <dbReference type="EMBL" id="KAK1328237.1"/>
    </source>
</evidence>
<feature type="compositionally biased region" description="Low complexity" evidence="6">
    <location>
        <begin position="793"/>
        <end position="803"/>
    </location>
</feature>
<feature type="compositionally biased region" description="Polar residues" evidence="6">
    <location>
        <begin position="888"/>
        <end position="898"/>
    </location>
</feature>
<dbReference type="Proteomes" id="UP001177744">
    <property type="component" value="Unassembled WGS sequence"/>
</dbReference>
<feature type="domain" description="Transmembrane protein TMEM132 second Ig-like" evidence="10">
    <location>
        <begin position="132"/>
        <end position="270"/>
    </location>
</feature>
<dbReference type="EMBL" id="JAULJE010000023">
    <property type="protein sequence ID" value="KAK1328237.1"/>
    <property type="molecule type" value="Genomic_DNA"/>
</dbReference>
<feature type="domain" description="Transmembrane protein family 132 fourth" evidence="8">
    <location>
        <begin position="433"/>
        <end position="530"/>
    </location>
</feature>
<protein>
    <recommendedName>
        <fullName evidence="15">Transmembrane protein 132B</fullName>
    </recommendedName>
</protein>
<feature type="region of interest" description="Disordered" evidence="6">
    <location>
        <begin position="784"/>
        <end position="908"/>
    </location>
</feature>
<evidence type="ECO:0000259" key="9">
    <source>
        <dbReference type="Pfam" id="PF23039"/>
    </source>
</evidence>
<evidence type="ECO:0000256" key="1">
    <source>
        <dbReference type="ARBA" id="ARBA00004479"/>
    </source>
</evidence>
<dbReference type="InterPro" id="IPR055421">
    <property type="entry name" value="TMEM132_3rd"/>
</dbReference>
<feature type="domain" description="Transmembrane protein TMEM132 sixth" evidence="12">
    <location>
        <begin position="670"/>
        <end position="784"/>
    </location>
</feature>
<dbReference type="InterPro" id="IPR055422">
    <property type="entry name" value="Ig_TMEM132_2nd"/>
</dbReference>
<dbReference type="InterPro" id="IPR031437">
    <property type="entry name" value="Ig_TMEM132_4th"/>
</dbReference>
<dbReference type="InterPro" id="IPR026307">
    <property type="entry name" value="TMEM132"/>
</dbReference>
<proteinExistence type="inferred from homology"/>
<dbReference type="PANTHER" id="PTHR13388:SF12">
    <property type="entry name" value="TRANSMEMBRANE PROTEIN 132B"/>
    <property type="match status" value="1"/>
</dbReference>
<comment type="similarity">
    <text evidence="2">Belongs to the TMEM132 family.</text>
</comment>
<feature type="domain" description="Transmembrane protein TMEM132 cohesin-like" evidence="9">
    <location>
        <begin position="289"/>
        <end position="430"/>
    </location>
</feature>
<evidence type="ECO:0000259" key="7">
    <source>
        <dbReference type="Pfam" id="PF15705"/>
    </source>
</evidence>
<dbReference type="Pfam" id="PF23039">
    <property type="entry name" value="TMEM132_3rd"/>
    <property type="match status" value="1"/>
</dbReference>
<feature type="domain" description="Transmembrane protein TMEM132 N-terminal" evidence="7">
    <location>
        <begin position="55"/>
        <end position="115"/>
    </location>
</feature>
<evidence type="ECO:0000256" key="2">
    <source>
        <dbReference type="ARBA" id="ARBA00006166"/>
    </source>
</evidence>
<dbReference type="AlphaFoldDB" id="A0AA40HBI8"/>
<keyword evidence="5" id="KW-0472">Membrane</keyword>
<feature type="compositionally biased region" description="Basic residues" evidence="6">
    <location>
        <begin position="804"/>
        <end position="818"/>
    </location>
</feature>
<dbReference type="PANTHER" id="PTHR13388">
    <property type="entry name" value="DETONATOR, ISOFORM E"/>
    <property type="match status" value="1"/>
</dbReference>
<accession>A0AA40HBI8</accession>
<evidence type="ECO:0000259" key="11">
    <source>
        <dbReference type="Pfam" id="PF23486"/>
    </source>
</evidence>
<evidence type="ECO:0000313" key="14">
    <source>
        <dbReference type="Proteomes" id="UP001177744"/>
    </source>
</evidence>
<organism evidence="13 14">
    <name type="scientific">Cnephaeus nilssonii</name>
    <name type="common">Northern bat</name>
    <name type="synonym">Eptesicus nilssonii</name>
    <dbReference type="NCBI Taxonomy" id="3371016"/>
    <lineage>
        <taxon>Eukaryota</taxon>
        <taxon>Metazoa</taxon>
        <taxon>Chordata</taxon>
        <taxon>Craniata</taxon>
        <taxon>Vertebrata</taxon>
        <taxon>Euteleostomi</taxon>
        <taxon>Mammalia</taxon>
        <taxon>Eutheria</taxon>
        <taxon>Laurasiatheria</taxon>
        <taxon>Chiroptera</taxon>
        <taxon>Yangochiroptera</taxon>
        <taxon>Vespertilionidae</taxon>
        <taxon>Cnephaeus</taxon>
    </lineage>
</organism>
<dbReference type="Pfam" id="PF23487">
    <property type="entry name" value="Ig_TMEM132_6th"/>
    <property type="match status" value="1"/>
</dbReference>
<dbReference type="InterPro" id="IPR031435">
    <property type="entry name" value="TMEM132_N"/>
</dbReference>
<evidence type="ECO:0000259" key="8">
    <source>
        <dbReference type="Pfam" id="PF16070"/>
    </source>
</evidence>
<dbReference type="Pfam" id="PF23486">
    <property type="entry name" value="Ig_TMEM132_5th"/>
    <property type="match status" value="1"/>
</dbReference>
<evidence type="ECO:0000259" key="10">
    <source>
        <dbReference type="Pfam" id="PF23481"/>
    </source>
</evidence>
<feature type="region of interest" description="Disordered" evidence="6">
    <location>
        <begin position="552"/>
        <end position="572"/>
    </location>
</feature>
<dbReference type="InterPro" id="IPR055423">
    <property type="entry name" value="Ig_TMEM132_5th"/>
</dbReference>
<evidence type="ECO:0000256" key="6">
    <source>
        <dbReference type="SAM" id="MobiDB-lite"/>
    </source>
</evidence>
<keyword evidence="3" id="KW-0812">Transmembrane</keyword>
<evidence type="ECO:0008006" key="15">
    <source>
        <dbReference type="Google" id="ProtNLM"/>
    </source>
</evidence>
<dbReference type="Pfam" id="PF23481">
    <property type="entry name" value="Ig_TMEM132_2nd"/>
    <property type="match status" value="1"/>
</dbReference>
<name>A0AA40HBI8_CNENI</name>
<feature type="domain" description="Transmembrane protein TMEM132 fifth" evidence="11">
    <location>
        <begin position="533"/>
        <end position="668"/>
    </location>
</feature>
<dbReference type="InterPro" id="IPR055424">
    <property type="entry name" value="Ig_TMEM132_6th"/>
</dbReference>
<dbReference type="Pfam" id="PF15705">
    <property type="entry name" value="TMEM132_N"/>
    <property type="match status" value="1"/>
</dbReference>
<evidence type="ECO:0000259" key="12">
    <source>
        <dbReference type="Pfam" id="PF23487"/>
    </source>
</evidence>